<dbReference type="EMBL" id="BAAAGU010000045">
    <property type="protein sequence ID" value="GAA0658428.1"/>
    <property type="molecule type" value="Genomic_DNA"/>
</dbReference>
<dbReference type="InterPro" id="IPR010427">
    <property type="entry name" value="DUF1023"/>
</dbReference>
<protein>
    <recommendedName>
        <fullName evidence="2">DUF1023 domain-containing protein</fullName>
    </recommendedName>
</protein>
<gene>
    <name evidence="3" type="ORF">GCM10009535_42120</name>
</gene>
<organism evidence="3 4">
    <name type="scientific">Streptomyces thermocarboxydovorans</name>
    <dbReference type="NCBI Taxonomy" id="59298"/>
    <lineage>
        <taxon>Bacteria</taxon>
        <taxon>Bacillati</taxon>
        <taxon>Actinomycetota</taxon>
        <taxon>Actinomycetes</taxon>
        <taxon>Kitasatosporales</taxon>
        <taxon>Streptomycetaceae</taxon>
        <taxon>Streptomyces</taxon>
    </lineage>
</organism>
<proteinExistence type="predicted"/>
<name>A0ABN1HLV5_9ACTN</name>
<dbReference type="Pfam" id="PF06259">
    <property type="entry name" value="Abhydrolase_8"/>
    <property type="match status" value="1"/>
</dbReference>
<evidence type="ECO:0000313" key="3">
    <source>
        <dbReference type="EMBL" id="GAA0658428.1"/>
    </source>
</evidence>
<evidence type="ECO:0000259" key="2">
    <source>
        <dbReference type="Pfam" id="PF06259"/>
    </source>
</evidence>
<feature type="region of interest" description="Disordered" evidence="1">
    <location>
        <begin position="176"/>
        <end position="204"/>
    </location>
</feature>
<evidence type="ECO:0000313" key="4">
    <source>
        <dbReference type="Proteomes" id="UP001500724"/>
    </source>
</evidence>
<comment type="caution">
    <text evidence="3">The sequence shown here is derived from an EMBL/GenBank/DDBJ whole genome shotgun (WGS) entry which is preliminary data.</text>
</comment>
<sequence>MGRGTYGALRTRGAAGQAQGGAGPSPYRVRRYVSRGAYSARCAVEPGPTRRGSAPGRLRRTLLAALIAGAVALPLSAAAEARIPAPAPAAVGAPTRATLDDIYAANRANAAEAARMAAAYGARGRAAADRRLAHPVRQLLAFDGRGPGLVTEVFGDLTAAHRVAVLVPGSDTSLDTYDRFRASPAPPSPISTRRRSPSSPSGSPSAVLRCCCANRSPVPCAGPLPGRRWRWSICPR</sequence>
<keyword evidence="4" id="KW-1185">Reference proteome</keyword>
<reference evidence="3 4" key="1">
    <citation type="journal article" date="2019" name="Int. J. Syst. Evol. Microbiol.">
        <title>The Global Catalogue of Microorganisms (GCM) 10K type strain sequencing project: providing services to taxonomists for standard genome sequencing and annotation.</title>
        <authorList>
            <consortium name="The Broad Institute Genomics Platform"/>
            <consortium name="The Broad Institute Genome Sequencing Center for Infectious Disease"/>
            <person name="Wu L."/>
            <person name="Ma J."/>
        </authorList>
    </citation>
    <scope>NUCLEOTIDE SEQUENCE [LARGE SCALE GENOMIC DNA]</scope>
    <source>
        <strain evidence="3 4">JCM 10367</strain>
    </source>
</reference>
<accession>A0ABN1HLV5</accession>
<dbReference type="Proteomes" id="UP001500724">
    <property type="component" value="Unassembled WGS sequence"/>
</dbReference>
<evidence type="ECO:0000256" key="1">
    <source>
        <dbReference type="SAM" id="MobiDB-lite"/>
    </source>
</evidence>
<feature type="domain" description="DUF1023" evidence="2">
    <location>
        <begin position="143"/>
        <end position="177"/>
    </location>
</feature>
<feature type="region of interest" description="Disordered" evidence="1">
    <location>
        <begin position="1"/>
        <end position="26"/>
    </location>
</feature>